<proteinExistence type="predicted"/>
<evidence type="ECO:0000313" key="3">
    <source>
        <dbReference type="Proteomes" id="UP000095230"/>
    </source>
</evidence>
<evidence type="ECO:0000313" key="2">
    <source>
        <dbReference type="EMBL" id="OEG72661.1"/>
    </source>
</evidence>
<feature type="transmembrane region" description="Helical" evidence="1">
    <location>
        <begin position="60"/>
        <end position="80"/>
    </location>
</feature>
<name>A0A1E5IQ28_SHECO</name>
<keyword evidence="1" id="KW-1133">Transmembrane helix</keyword>
<keyword evidence="1" id="KW-0812">Transmembrane</keyword>
<dbReference type="AlphaFoldDB" id="A0A1E5IQ28"/>
<dbReference type="Proteomes" id="UP000095230">
    <property type="component" value="Unassembled WGS sequence"/>
</dbReference>
<gene>
    <name evidence="2" type="ORF">BEL05_10300</name>
</gene>
<evidence type="ECO:0000256" key="1">
    <source>
        <dbReference type="SAM" id="Phobius"/>
    </source>
</evidence>
<sequence length="81" mass="9674">MVAGFVTELFIWFFWELLLSFVLYTTGAVVLAVFSFGRIQKPLYWPAMFHHEKRLAKNDFYSVYLSGFFFYLVLFALIVWL</sequence>
<accession>A0A1E5IQ28</accession>
<organism evidence="2 3">
    <name type="scientific">Shewanella colwelliana</name>
    <name type="common">Alteromonas colwelliana</name>
    <dbReference type="NCBI Taxonomy" id="23"/>
    <lineage>
        <taxon>Bacteria</taxon>
        <taxon>Pseudomonadati</taxon>
        <taxon>Pseudomonadota</taxon>
        <taxon>Gammaproteobacteria</taxon>
        <taxon>Alteromonadales</taxon>
        <taxon>Shewanellaceae</taxon>
        <taxon>Shewanella</taxon>
    </lineage>
</organism>
<comment type="caution">
    <text evidence="2">The sequence shown here is derived from an EMBL/GenBank/DDBJ whole genome shotgun (WGS) entry which is preliminary data.</text>
</comment>
<dbReference type="EMBL" id="MCBT01000046">
    <property type="protein sequence ID" value="OEG72661.1"/>
    <property type="molecule type" value="Genomic_DNA"/>
</dbReference>
<protein>
    <submittedName>
        <fullName evidence="2">Uncharacterized protein</fullName>
    </submittedName>
</protein>
<reference evidence="2 3" key="1">
    <citation type="submission" date="2016-07" db="EMBL/GenBank/DDBJ databases">
        <title>Whole-genome of two Shewanella species isolated from a digestive organ of sea cucumber Apostichopus japonicus Selenka 1867.</title>
        <authorList>
            <person name="Hong H.-H."/>
            <person name="Choi H."/>
            <person name="Cheon S."/>
            <person name="Oh J.-S."/>
            <person name="Lee H.-G."/>
            <person name="Park C."/>
        </authorList>
    </citation>
    <scope>NUCLEOTIDE SEQUENCE [LARGE SCALE GENOMIC DNA]</scope>
    <source>
        <strain evidence="2 3">CSB03KR</strain>
    </source>
</reference>
<feature type="transmembrane region" description="Helical" evidence="1">
    <location>
        <begin position="12"/>
        <end position="39"/>
    </location>
</feature>
<dbReference type="RefSeq" id="WP_069671796.1">
    <property type="nucleotide sequence ID" value="NZ_MCBT01000046.1"/>
</dbReference>
<keyword evidence="1" id="KW-0472">Membrane</keyword>
<dbReference type="OrthoDB" id="6228459at2"/>